<organism evidence="1 2">
    <name type="scientific">Ophiocordyceps australis</name>
    <dbReference type="NCBI Taxonomy" id="1399860"/>
    <lineage>
        <taxon>Eukaryota</taxon>
        <taxon>Fungi</taxon>
        <taxon>Dikarya</taxon>
        <taxon>Ascomycota</taxon>
        <taxon>Pezizomycotina</taxon>
        <taxon>Sordariomycetes</taxon>
        <taxon>Hypocreomycetidae</taxon>
        <taxon>Hypocreales</taxon>
        <taxon>Ophiocordycipitaceae</taxon>
        <taxon>Ophiocordyceps</taxon>
    </lineage>
</organism>
<name>A0A2C5YPL1_9HYPO</name>
<keyword evidence="2" id="KW-1185">Reference proteome</keyword>
<gene>
    <name evidence="1" type="ORF">CDD82_2012</name>
</gene>
<dbReference type="OrthoDB" id="4538483at2759"/>
<reference evidence="1 2" key="1">
    <citation type="submission" date="2017-06" db="EMBL/GenBank/DDBJ databases">
        <title>Ant-infecting Ophiocordyceps genomes reveal a high diversity of potential behavioral manipulation genes and a possible major role for enterotoxins.</title>
        <authorList>
            <person name="De Bekker C."/>
            <person name="Evans H.C."/>
            <person name="Brachmann A."/>
            <person name="Hughes D.P."/>
        </authorList>
    </citation>
    <scope>NUCLEOTIDE SEQUENCE [LARGE SCALE GENOMIC DNA]</scope>
    <source>
        <strain evidence="1 2">1348a</strain>
    </source>
</reference>
<comment type="caution">
    <text evidence="1">The sequence shown here is derived from an EMBL/GenBank/DDBJ whole genome shotgun (WGS) entry which is preliminary data.</text>
</comment>
<evidence type="ECO:0000313" key="2">
    <source>
        <dbReference type="Proteomes" id="UP000224854"/>
    </source>
</evidence>
<proteinExistence type="predicted"/>
<dbReference type="EMBL" id="NJEU01000167">
    <property type="protein sequence ID" value="PHH80028.1"/>
    <property type="molecule type" value="Genomic_DNA"/>
</dbReference>
<dbReference type="SUPFAM" id="SSF48371">
    <property type="entry name" value="ARM repeat"/>
    <property type="match status" value="1"/>
</dbReference>
<evidence type="ECO:0008006" key="3">
    <source>
        <dbReference type="Google" id="ProtNLM"/>
    </source>
</evidence>
<accession>A0A2C5YPL1</accession>
<sequence length="358" mass="39281">MGTDPTSAFIALHAHLEHVAEDSSITLDPKLLDTAKIQLTEDDISDLLPLLLPTLARILKSTDQDPAPLLSLATKLIGPLSFTDTLALTDIPTLLTALRSPLPGAQLLALTILDKAAATPDDASIIASLPQLVYELIRCWLASRDVGSSQRAAKVIGNLLETDCDLVPDVTNGVDAKTTDRVKRRLPGYARIWRLMLMEHRCLSLIMSLCSPSDSDHDSSRAIHAVTLSQGRLLGLLPRLAALNLLPLTECDFPDLFPLDRDTSQLVGRGLLQWATLNMVDKSDHLMRLTLVGFIETFVSIMRVSHRTNERDQIVENIVQAAIRDDPGVKNALQTLPDRTVEEESDPLRSYIAEIMAE</sequence>
<protein>
    <recommendedName>
        <fullName evidence="3">DNA mismatch repair protein HSM3 N-terminal domain-containing protein</fullName>
    </recommendedName>
</protein>
<dbReference type="Proteomes" id="UP000224854">
    <property type="component" value="Unassembled WGS sequence"/>
</dbReference>
<dbReference type="InterPro" id="IPR016024">
    <property type="entry name" value="ARM-type_fold"/>
</dbReference>
<dbReference type="AlphaFoldDB" id="A0A2C5YPL1"/>
<dbReference type="Gene3D" id="1.25.10.50">
    <property type="match status" value="1"/>
</dbReference>
<evidence type="ECO:0000313" key="1">
    <source>
        <dbReference type="EMBL" id="PHH80028.1"/>
    </source>
</evidence>